<dbReference type="InterPro" id="IPR032171">
    <property type="entry name" value="COR-A"/>
</dbReference>
<keyword evidence="7" id="KW-0342">GTP-binding</keyword>
<comment type="catalytic activity">
    <reaction evidence="8">
        <text>L-threonyl-[protein] + ATP = O-phospho-L-threonyl-[protein] + ADP + H(+)</text>
        <dbReference type="Rhea" id="RHEA:46608"/>
        <dbReference type="Rhea" id="RHEA-COMP:11060"/>
        <dbReference type="Rhea" id="RHEA-COMP:11605"/>
        <dbReference type="ChEBI" id="CHEBI:15378"/>
        <dbReference type="ChEBI" id="CHEBI:30013"/>
        <dbReference type="ChEBI" id="CHEBI:30616"/>
        <dbReference type="ChEBI" id="CHEBI:61977"/>
        <dbReference type="ChEBI" id="CHEBI:456216"/>
        <dbReference type="EC" id="2.7.11.1"/>
    </reaction>
</comment>
<dbReference type="PANTHER" id="PTHR47679">
    <property type="entry name" value="PROTEIN TORNADO 1"/>
    <property type="match status" value="1"/>
</dbReference>
<evidence type="ECO:0000256" key="9">
    <source>
        <dbReference type="ARBA" id="ARBA00048679"/>
    </source>
</evidence>
<dbReference type="InterPro" id="IPR020859">
    <property type="entry name" value="ROC"/>
</dbReference>
<dbReference type="EC" id="2.7.11.1" evidence="1"/>
<feature type="domain" description="Roc" evidence="11">
    <location>
        <begin position="279"/>
        <end position="450"/>
    </location>
</feature>
<evidence type="ECO:0000313" key="12">
    <source>
        <dbReference type="EMBL" id="SEM19691.1"/>
    </source>
</evidence>
<evidence type="ECO:0000259" key="11">
    <source>
        <dbReference type="PROSITE" id="PS51424"/>
    </source>
</evidence>
<evidence type="ECO:0000313" key="13">
    <source>
        <dbReference type="Proteomes" id="UP000198744"/>
    </source>
</evidence>
<dbReference type="Gene3D" id="1.10.10.2200">
    <property type="match status" value="1"/>
</dbReference>
<dbReference type="InterPro" id="IPR036388">
    <property type="entry name" value="WH-like_DNA-bd_sf"/>
</dbReference>
<feature type="coiled-coil region" evidence="10">
    <location>
        <begin position="822"/>
        <end position="888"/>
    </location>
</feature>
<dbReference type="Gene3D" id="3.40.50.300">
    <property type="entry name" value="P-loop containing nucleotide triphosphate hydrolases"/>
    <property type="match status" value="1"/>
</dbReference>
<evidence type="ECO:0000256" key="8">
    <source>
        <dbReference type="ARBA" id="ARBA00047899"/>
    </source>
</evidence>
<accession>A0A1H7WDY0</accession>
<dbReference type="GO" id="GO:0005524">
    <property type="term" value="F:ATP binding"/>
    <property type="evidence" value="ECO:0007669"/>
    <property type="project" value="UniProtKB-KW"/>
</dbReference>
<evidence type="ECO:0000256" key="5">
    <source>
        <dbReference type="ARBA" id="ARBA00022777"/>
    </source>
</evidence>
<protein>
    <recommendedName>
        <fullName evidence="1">non-specific serine/threonine protein kinase</fullName>
        <ecNumber evidence="1">2.7.11.1</ecNumber>
    </recommendedName>
</protein>
<keyword evidence="3" id="KW-0677">Repeat</keyword>
<organism evidence="12 13">
    <name type="scientific">Syntrophus gentianae</name>
    <dbReference type="NCBI Taxonomy" id="43775"/>
    <lineage>
        <taxon>Bacteria</taxon>
        <taxon>Pseudomonadati</taxon>
        <taxon>Thermodesulfobacteriota</taxon>
        <taxon>Syntrophia</taxon>
        <taxon>Syntrophales</taxon>
        <taxon>Syntrophaceae</taxon>
        <taxon>Syntrophus</taxon>
    </lineage>
</organism>
<dbReference type="InterPro" id="IPR057263">
    <property type="entry name" value="COR-B"/>
</dbReference>
<dbReference type="Gene3D" id="1.10.10.10">
    <property type="entry name" value="Winged helix-like DNA-binding domain superfamily/Winged helix DNA-binding domain"/>
    <property type="match status" value="1"/>
</dbReference>
<keyword evidence="10" id="KW-0175">Coiled coil</keyword>
<dbReference type="InterPro" id="IPR027417">
    <property type="entry name" value="P-loop_NTPase"/>
</dbReference>
<evidence type="ECO:0000256" key="3">
    <source>
        <dbReference type="ARBA" id="ARBA00022737"/>
    </source>
</evidence>
<evidence type="ECO:0000256" key="7">
    <source>
        <dbReference type="ARBA" id="ARBA00023134"/>
    </source>
</evidence>
<dbReference type="SUPFAM" id="SSF52540">
    <property type="entry name" value="P-loop containing nucleoside triphosphate hydrolases"/>
    <property type="match status" value="1"/>
</dbReference>
<sequence>MDREQRQKKLQQLSPDKIVWLASRCALRALPSLKILKQGQSLTSEATKIVFTVLRSVNAALALIKRDHLVTAVHAADTAAYSNAAYASARVAHDADGAYAAARAAAAADAAAYAAVRAADAADAAANVFRAADAAADAADAAADAVANAAAYAAYATATAAHATDAAAYAAARAAADAADTAADAAVNADMIVFTNDKVKLGVQWLGLWLSPPPGYWDNLFQEFLSDLRQLGLGYWADECQNWFHGRFDWEKLERCLFMPSSTIEAGVEAMLAYLQAETLVRMNEARVVFLGEGEAGKTSLIRCLFDEEIRGDEPATPRIDVRQRSERIDGNMTHIHYWDFGGQVIMHATHQFFLREKSVYVVVLDIRRCDSLEYWLDHVRVFAANAPTLIVLNKVDRVLSGMATRPSFDLKAIRRRYPFVVDQLLLVSCATKDGIKEFLEALQSYIAGSHILKADMPEPWFLVKEELTRQNQDFITREQFSQICHSQNVENDHVASTLNVLDKLGVAIHFPTLPVQDVVLNPQWITKAIYFIILANERKHLNGKLDVGIIRDLFSSASPEELDIEVPEDKYAFLLDLMTEFKLAFRSRERDGLYLVPMLAQTDEPLHNVPREGGLKFVFSLPFLPPALFYRFIAESGKDLDDERIWRTGAILIQGNTRALVEYSDYQRTISLIVHGPDAGNYLTTLRQRLMMMLGKNYRELEYDLHAITPQGERINWLDAIQRFEREGENARIYTDRNSYSLKDLLMIILGQLNNLQYVVNVVNTEFSIVRMMQMSKGDINVNVSPAFHVDPEINPTINPSFEQNPTISVSVTQSVEFSTVNELKSDLQRMKEILEDFQEDEPGQATQYEKQLRSLIRDIDRIEKDIDDLKAQADSNESEKRTLLTRIKDRWEEFAEKAKQCYYVTGMVEKAAKAAGWLDKIDWNNLL</sequence>
<evidence type="ECO:0000256" key="6">
    <source>
        <dbReference type="ARBA" id="ARBA00022840"/>
    </source>
</evidence>
<comment type="catalytic activity">
    <reaction evidence="9">
        <text>L-seryl-[protein] + ATP = O-phospho-L-seryl-[protein] + ADP + H(+)</text>
        <dbReference type="Rhea" id="RHEA:17989"/>
        <dbReference type="Rhea" id="RHEA-COMP:9863"/>
        <dbReference type="Rhea" id="RHEA-COMP:11604"/>
        <dbReference type="ChEBI" id="CHEBI:15378"/>
        <dbReference type="ChEBI" id="CHEBI:29999"/>
        <dbReference type="ChEBI" id="CHEBI:30616"/>
        <dbReference type="ChEBI" id="CHEBI:83421"/>
        <dbReference type="ChEBI" id="CHEBI:456216"/>
        <dbReference type="EC" id="2.7.11.1"/>
    </reaction>
</comment>
<keyword evidence="6" id="KW-0067">ATP-binding</keyword>
<gene>
    <name evidence="12" type="ORF">SAMN04489760_10698</name>
</gene>
<dbReference type="PROSITE" id="PS51424">
    <property type="entry name" value="ROC"/>
    <property type="match status" value="1"/>
</dbReference>
<keyword evidence="4" id="KW-0547">Nucleotide-binding</keyword>
<dbReference type="Gene3D" id="3.30.310.200">
    <property type="match status" value="1"/>
</dbReference>
<evidence type="ECO:0000256" key="10">
    <source>
        <dbReference type="SAM" id="Coils"/>
    </source>
</evidence>
<evidence type="ECO:0000256" key="4">
    <source>
        <dbReference type="ARBA" id="ARBA00022741"/>
    </source>
</evidence>
<dbReference type="Pfam" id="PF16095">
    <property type="entry name" value="COR-A"/>
    <property type="match status" value="1"/>
</dbReference>
<dbReference type="OrthoDB" id="7811098at2"/>
<dbReference type="AlphaFoldDB" id="A0A1H7WDY0"/>
<evidence type="ECO:0000256" key="1">
    <source>
        <dbReference type="ARBA" id="ARBA00012513"/>
    </source>
</evidence>
<dbReference type="Pfam" id="PF25497">
    <property type="entry name" value="COR-B"/>
    <property type="match status" value="1"/>
</dbReference>
<evidence type="ECO:0000256" key="2">
    <source>
        <dbReference type="ARBA" id="ARBA00022679"/>
    </source>
</evidence>
<keyword evidence="5" id="KW-0418">Kinase</keyword>
<dbReference type="GO" id="GO:0016301">
    <property type="term" value="F:kinase activity"/>
    <property type="evidence" value="ECO:0007669"/>
    <property type="project" value="UniProtKB-KW"/>
</dbReference>
<reference evidence="12 13" key="1">
    <citation type="submission" date="2016-10" db="EMBL/GenBank/DDBJ databases">
        <authorList>
            <person name="de Groot N.N."/>
        </authorList>
    </citation>
    <scope>NUCLEOTIDE SEQUENCE [LARGE SCALE GENOMIC DNA]</scope>
    <source>
        <strain evidence="12 13">DSM 8423</strain>
    </source>
</reference>
<dbReference type="PANTHER" id="PTHR47679:SF2">
    <property type="entry name" value="C-TERMINAL OF ROC (COR) DOMAIN-CONTAINING PROTEIN"/>
    <property type="match status" value="1"/>
</dbReference>
<dbReference type="Pfam" id="PF08477">
    <property type="entry name" value="Roc"/>
    <property type="match status" value="1"/>
</dbReference>
<proteinExistence type="predicted"/>
<dbReference type="STRING" id="43775.SAMN04489760_10698"/>
<keyword evidence="2" id="KW-0808">Transferase</keyword>
<dbReference type="EMBL" id="FOBS01000006">
    <property type="protein sequence ID" value="SEM19691.1"/>
    <property type="molecule type" value="Genomic_DNA"/>
</dbReference>
<keyword evidence="13" id="KW-1185">Reference proteome</keyword>
<name>A0A1H7WDY0_9BACT</name>
<dbReference type="Proteomes" id="UP000198744">
    <property type="component" value="Unassembled WGS sequence"/>
</dbReference>